<feature type="transmembrane region" description="Helical" evidence="6">
    <location>
        <begin position="20"/>
        <end position="41"/>
    </location>
</feature>
<keyword evidence="5 6" id="KW-0472">Membrane</keyword>
<comment type="similarity">
    <text evidence="2">Belongs to the GtrA family.</text>
</comment>
<feature type="transmembrane region" description="Helical" evidence="6">
    <location>
        <begin position="53"/>
        <end position="70"/>
    </location>
</feature>
<dbReference type="InterPro" id="IPR051401">
    <property type="entry name" value="GtrA_CellWall_Glycosyl"/>
</dbReference>
<dbReference type="InterPro" id="IPR007267">
    <property type="entry name" value="GtrA_DPMS_TM"/>
</dbReference>
<keyword evidence="9" id="KW-1185">Reference proteome</keyword>
<feature type="transmembrane region" description="Helical" evidence="6">
    <location>
        <begin position="90"/>
        <end position="108"/>
    </location>
</feature>
<reference evidence="8 9" key="1">
    <citation type="journal article" date="2019" name="Nat. Med.">
        <title>A library of human gut bacterial isolates paired with longitudinal multiomics data enables mechanistic microbiome research.</title>
        <authorList>
            <person name="Poyet M."/>
            <person name="Groussin M."/>
            <person name="Gibbons S.M."/>
            <person name="Avila-Pacheco J."/>
            <person name="Jiang X."/>
            <person name="Kearney S.M."/>
            <person name="Perrotta A.R."/>
            <person name="Berdy B."/>
            <person name="Zhao S."/>
            <person name="Lieberman T.D."/>
            <person name="Swanson P.K."/>
            <person name="Smith M."/>
            <person name="Roesemann S."/>
            <person name="Alexander J.E."/>
            <person name="Rich S.A."/>
            <person name="Livny J."/>
            <person name="Vlamakis H."/>
            <person name="Clish C."/>
            <person name="Bullock K."/>
            <person name="Deik A."/>
            <person name="Scott J."/>
            <person name="Pierce K.A."/>
            <person name="Xavier R.J."/>
            <person name="Alm E.J."/>
        </authorList>
    </citation>
    <scope>NUCLEOTIDE SEQUENCE [LARGE SCALE GENOMIC DNA]</scope>
    <source>
        <strain evidence="8 9">BIOML-A2</strain>
    </source>
</reference>
<evidence type="ECO:0000256" key="4">
    <source>
        <dbReference type="ARBA" id="ARBA00022989"/>
    </source>
</evidence>
<comment type="caution">
    <text evidence="8">The sequence shown here is derived from an EMBL/GenBank/DDBJ whole genome shotgun (WGS) entry which is preliminary data.</text>
</comment>
<evidence type="ECO:0000256" key="1">
    <source>
        <dbReference type="ARBA" id="ARBA00004141"/>
    </source>
</evidence>
<comment type="subcellular location">
    <subcellularLocation>
        <location evidence="1">Membrane</location>
        <topology evidence="1">Multi-pass membrane protein</topology>
    </subcellularLocation>
</comment>
<feature type="transmembrane region" description="Helical" evidence="6">
    <location>
        <begin position="120"/>
        <end position="139"/>
    </location>
</feature>
<dbReference type="PANTHER" id="PTHR38459">
    <property type="entry name" value="PROPHAGE BACTOPRENOL-LINKED GLUCOSE TRANSLOCASE HOMOLOG"/>
    <property type="match status" value="1"/>
</dbReference>
<keyword evidence="3 6" id="KW-0812">Transmembrane</keyword>
<gene>
    <name evidence="8" type="ORF">GT747_00265</name>
</gene>
<evidence type="ECO:0000256" key="2">
    <source>
        <dbReference type="ARBA" id="ARBA00009399"/>
    </source>
</evidence>
<evidence type="ECO:0000256" key="5">
    <source>
        <dbReference type="ARBA" id="ARBA00023136"/>
    </source>
</evidence>
<dbReference type="Proteomes" id="UP000474718">
    <property type="component" value="Unassembled WGS sequence"/>
</dbReference>
<accession>A0ABW9WRE4</accession>
<proteinExistence type="inferred from homology"/>
<evidence type="ECO:0000256" key="6">
    <source>
        <dbReference type="SAM" id="Phobius"/>
    </source>
</evidence>
<evidence type="ECO:0000313" key="8">
    <source>
        <dbReference type="EMBL" id="MZL68208.1"/>
    </source>
</evidence>
<dbReference type="PANTHER" id="PTHR38459:SF5">
    <property type="entry name" value="CELL WALL TEICHOIC ACID GLYCOSYLATION PROTEIN GTCA"/>
    <property type="match status" value="1"/>
</dbReference>
<evidence type="ECO:0000256" key="3">
    <source>
        <dbReference type="ARBA" id="ARBA00022692"/>
    </source>
</evidence>
<protein>
    <submittedName>
        <fullName evidence="8">GtrA family protein</fullName>
    </submittedName>
</protein>
<dbReference type="EMBL" id="WWVX01000001">
    <property type="protein sequence ID" value="MZL68208.1"/>
    <property type="molecule type" value="Genomic_DNA"/>
</dbReference>
<keyword evidence="4 6" id="KW-1133">Transmembrane helix</keyword>
<evidence type="ECO:0000259" key="7">
    <source>
        <dbReference type="Pfam" id="PF04138"/>
    </source>
</evidence>
<dbReference type="Pfam" id="PF04138">
    <property type="entry name" value="GtrA_DPMS_TM"/>
    <property type="match status" value="1"/>
</dbReference>
<feature type="domain" description="GtrA/DPMS transmembrane" evidence="7">
    <location>
        <begin position="22"/>
        <end position="139"/>
    </location>
</feature>
<sequence>MPAGRNEKLKDLLKKYKDVLLYLIFGALTTLVNIVTYAALTRLLGMGEMGSNVWAWVLSVLFAYVTNKLWVFENRDFGARHLAREFGSFVAARLFSGALDMGIMWLFVTRLACPDLLVKIASNVVVIVLNYLFSKLWIFKKKDGETA</sequence>
<evidence type="ECO:0000313" key="9">
    <source>
        <dbReference type="Proteomes" id="UP000474718"/>
    </source>
</evidence>
<name>A0ABW9WRE4_9FIRM</name>
<organism evidence="8 9">
    <name type="scientific">Bittarella massiliensis</name>
    <name type="common">ex Durand et al. 2017</name>
    <dbReference type="NCBI Taxonomy" id="1720313"/>
    <lineage>
        <taxon>Bacteria</taxon>
        <taxon>Bacillati</taxon>
        <taxon>Bacillota</taxon>
        <taxon>Clostridia</taxon>
        <taxon>Eubacteriales</taxon>
        <taxon>Oscillospiraceae</taxon>
        <taxon>Bittarella (ex Durand et al. 2017)</taxon>
    </lineage>
</organism>